<protein>
    <submittedName>
        <fullName evidence="2">Uncharacterized protein</fullName>
    </submittedName>
</protein>
<feature type="compositionally biased region" description="Basic and acidic residues" evidence="1">
    <location>
        <begin position="16"/>
        <end position="27"/>
    </location>
</feature>
<evidence type="ECO:0000313" key="3">
    <source>
        <dbReference type="Proteomes" id="UP000813462"/>
    </source>
</evidence>
<organism evidence="2 3">
    <name type="scientific">Ziziphus jujuba var. spinosa</name>
    <dbReference type="NCBI Taxonomy" id="714518"/>
    <lineage>
        <taxon>Eukaryota</taxon>
        <taxon>Viridiplantae</taxon>
        <taxon>Streptophyta</taxon>
        <taxon>Embryophyta</taxon>
        <taxon>Tracheophyta</taxon>
        <taxon>Spermatophyta</taxon>
        <taxon>Magnoliopsida</taxon>
        <taxon>eudicotyledons</taxon>
        <taxon>Gunneridae</taxon>
        <taxon>Pentapetalae</taxon>
        <taxon>rosids</taxon>
        <taxon>fabids</taxon>
        <taxon>Rosales</taxon>
        <taxon>Rhamnaceae</taxon>
        <taxon>Paliureae</taxon>
        <taxon>Ziziphus</taxon>
    </lineage>
</organism>
<proteinExistence type="predicted"/>
<evidence type="ECO:0000313" key="2">
    <source>
        <dbReference type="EMBL" id="KAH7537093.1"/>
    </source>
</evidence>
<gene>
    <name evidence="2" type="ORF">FEM48_Zijuj03G0055400</name>
</gene>
<accession>A0A978VNG8</accession>
<name>A0A978VNG8_ZIZJJ</name>
<reference evidence="2" key="1">
    <citation type="journal article" date="2021" name="Front. Plant Sci.">
        <title>Chromosome-Scale Genome Assembly for Chinese Sour Jujube and Insights Into Its Genome Evolution and Domestication Signature.</title>
        <authorList>
            <person name="Shen L.-Y."/>
            <person name="Luo H."/>
            <person name="Wang X.-L."/>
            <person name="Wang X.-M."/>
            <person name="Qiu X.-J."/>
            <person name="Liu H."/>
            <person name="Zhou S.-S."/>
            <person name="Jia K.-H."/>
            <person name="Nie S."/>
            <person name="Bao Y.-T."/>
            <person name="Zhang R.-G."/>
            <person name="Yun Q.-Z."/>
            <person name="Chai Y.-H."/>
            <person name="Lu J.-Y."/>
            <person name="Li Y."/>
            <person name="Zhao S.-W."/>
            <person name="Mao J.-F."/>
            <person name="Jia S.-G."/>
            <person name="Mao Y.-M."/>
        </authorList>
    </citation>
    <scope>NUCLEOTIDE SEQUENCE</scope>
    <source>
        <strain evidence="2">AT0</strain>
        <tissue evidence="2">Leaf</tissue>
    </source>
</reference>
<dbReference type="Proteomes" id="UP000813462">
    <property type="component" value="Unassembled WGS sequence"/>
</dbReference>
<comment type="caution">
    <text evidence="2">The sequence shown here is derived from an EMBL/GenBank/DDBJ whole genome shotgun (WGS) entry which is preliminary data.</text>
</comment>
<feature type="compositionally biased region" description="Polar residues" evidence="1">
    <location>
        <begin position="29"/>
        <end position="52"/>
    </location>
</feature>
<dbReference type="EMBL" id="JAEACU010000003">
    <property type="protein sequence ID" value="KAH7537093.1"/>
    <property type="molecule type" value="Genomic_DNA"/>
</dbReference>
<dbReference type="AlphaFoldDB" id="A0A978VNG8"/>
<feature type="region of interest" description="Disordered" evidence="1">
    <location>
        <begin position="1"/>
        <end position="71"/>
    </location>
</feature>
<evidence type="ECO:0000256" key="1">
    <source>
        <dbReference type="SAM" id="MobiDB-lite"/>
    </source>
</evidence>
<sequence length="71" mass="7795">MSTEIELHQPNPSMRMETDQRMQRETGLDQPNGSIQTETGLDQPNGSTQTETGPDVHFTVRPANATVTGNI</sequence>